<gene>
    <name evidence="2" type="ORF">H9911_01640</name>
</gene>
<reference evidence="2" key="1">
    <citation type="journal article" date="2021" name="PeerJ">
        <title>Extensive microbial diversity within the chicken gut microbiome revealed by metagenomics and culture.</title>
        <authorList>
            <person name="Gilroy R."/>
            <person name="Ravi A."/>
            <person name="Getino M."/>
            <person name="Pursley I."/>
            <person name="Horton D.L."/>
            <person name="Alikhan N.F."/>
            <person name="Baker D."/>
            <person name="Gharbi K."/>
            <person name="Hall N."/>
            <person name="Watson M."/>
            <person name="Adriaenssens E.M."/>
            <person name="Foster-Nyarko E."/>
            <person name="Jarju S."/>
            <person name="Secka A."/>
            <person name="Antonio M."/>
            <person name="Oren A."/>
            <person name="Chaudhuri R.R."/>
            <person name="La Ragione R."/>
            <person name="Hildebrand F."/>
            <person name="Pallen M.J."/>
        </authorList>
    </citation>
    <scope>NUCLEOTIDE SEQUENCE</scope>
    <source>
        <strain evidence="2">ChiGjej3B3-11674</strain>
    </source>
</reference>
<evidence type="ECO:0000313" key="2">
    <source>
        <dbReference type="EMBL" id="HJD33228.1"/>
    </source>
</evidence>
<dbReference type="AlphaFoldDB" id="A0A9D2R437"/>
<evidence type="ECO:0000313" key="3">
    <source>
        <dbReference type="Proteomes" id="UP000823897"/>
    </source>
</evidence>
<name>A0A9D2R437_9FIRM</name>
<dbReference type="EMBL" id="DWUV01000034">
    <property type="protein sequence ID" value="HJD33228.1"/>
    <property type="molecule type" value="Genomic_DNA"/>
</dbReference>
<proteinExistence type="predicted"/>
<evidence type="ECO:0008006" key="4">
    <source>
        <dbReference type="Google" id="ProtNLM"/>
    </source>
</evidence>
<feature type="signal peptide" evidence="1">
    <location>
        <begin position="1"/>
        <end position="28"/>
    </location>
</feature>
<keyword evidence="1" id="KW-0732">Signal</keyword>
<comment type="caution">
    <text evidence="2">The sequence shown here is derived from an EMBL/GenBank/DDBJ whole genome shotgun (WGS) entry which is preliminary data.</text>
</comment>
<organism evidence="2 3">
    <name type="scientific">Candidatus Mediterraneibacter tabaqchaliae</name>
    <dbReference type="NCBI Taxonomy" id="2838689"/>
    <lineage>
        <taxon>Bacteria</taxon>
        <taxon>Bacillati</taxon>
        <taxon>Bacillota</taxon>
        <taxon>Clostridia</taxon>
        <taxon>Lachnospirales</taxon>
        <taxon>Lachnospiraceae</taxon>
        <taxon>Mediterraneibacter</taxon>
    </lineage>
</organism>
<feature type="chain" id="PRO_5038385709" description="Ig-like domain-containing protein" evidence="1">
    <location>
        <begin position="29"/>
        <end position="661"/>
    </location>
</feature>
<reference evidence="2" key="2">
    <citation type="submission" date="2021-04" db="EMBL/GenBank/DDBJ databases">
        <authorList>
            <person name="Gilroy R."/>
        </authorList>
    </citation>
    <scope>NUCLEOTIDE SEQUENCE</scope>
    <source>
        <strain evidence="2">ChiGjej3B3-11674</strain>
    </source>
</reference>
<sequence>MKQKKLTKWLAASLAAAMLVQASMPQYAVYAQELTAGSAETGMDTVTEDAGQGEAEAVPQLQNGTAVIPAGSDAASVKEILGRALVANAGEVDLQSLEWEYYCTGKNGLLTNDAWGSVNGFTSEKKVVFVTTTYTHPALAANSDSTYQVRLAGTDTAVTLTKAAKLASSVVLDQGCTVNLAYNEDLSVNYDRMRENIMSTVVASSEPQLSVNDVTIEYYATAVTGSLGDLGKAWVPLEGGTVSALNYPAMSEGTWRIRISYGENDQYYGTSAETEVTVADGRYASSIVYKEGAAITYNMDPAVMRQEILDSAIDWENSVLPAKDSVDADDFTIEYYGTAVSGSLGDLGKNWVPIEGGTADLLNYPAMGAGDQQIRISFRGNTEYKPVSAVEGALSVNKAKVSVSVSSTNIFADEPLPKGFVTTDPADDFDVYTLFVGATSDISTAVYLNLPERYTDNDFLKILDPIVEAISGKSFTQMLNEGVTIGELRELFSTQELLDLLDKLNIDTGTFGQILNVINNMPSLMDSVRIAFGTPSRAGLYTAAAITDNVNYETGVGIGMVLVKMRASGVKLTWNQEIPGGKLTAEQAETFDFGVKLSYNGDVTISQENVHFLYSGFTTSWKIYSSTTTAPTEPGSYVVTVVTLGGNYLAAPITRTFTITE</sequence>
<protein>
    <recommendedName>
        <fullName evidence="4">Ig-like domain-containing protein</fullName>
    </recommendedName>
</protein>
<dbReference type="Proteomes" id="UP000823897">
    <property type="component" value="Unassembled WGS sequence"/>
</dbReference>
<accession>A0A9D2R437</accession>
<evidence type="ECO:0000256" key="1">
    <source>
        <dbReference type="SAM" id="SignalP"/>
    </source>
</evidence>